<gene>
    <name evidence="2" type="ORF">AAG570_011656</name>
</gene>
<evidence type="ECO:0000259" key="1">
    <source>
        <dbReference type="Pfam" id="PF15998"/>
    </source>
</evidence>
<sequence>MVANFPIMRGKMKNALRFGVLLAVVALSLGEYVHYDGETLDQEMIAELANEIKATRKDLSKLEEITETSDAAVRLGVKELTDKLKEMCKCESHKVCECCISKTLKIPIVGSYTLKGICGIFTVRPESKAVNFRVKLGPIKVMERDMSYSNMDEVCRKVEGVDNVEFCMKMLVSESQEKGLSSCLTIDAKIMDIFNKPFYLPCFNFKDQKLTMDVTMDDYKDDGVKVNLNALTMAKIFLLITTLVVLTTGKFIDSSESGEVDEDMIRSLGTEVEETRVELGEIQAISLGCGHVELRIYNPSGDAWYCSHHLIQRVDQASERTRFNPFEFHKGINRDLPLFIVIWSKGLRKGRRVRREVTLEGLELRLGLWMVWEWRRHPLRSSRKIRGQRQEGNFGRGASGKASIKDKLKNMCNCDTHKDCTCCAIKEMKIPVIGSYTLKVCSAVSVAPEDKTFNFKLHLGSIQLLNKDVSYVKTEEICKKIEKYQNLEFCMRMTVTESEEKGLSGCVVLQANIMDIFNKPIYLPCLHFNGKKLHMDEAMEEYKDDGVRLNLKTLWKKFKSLFSKKPSH</sequence>
<feature type="domain" description="DUF4773" evidence="1">
    <location>
        <begin position="88"/>
        <end position="207"/>
    </location>
</feature>
<reference evidence="2 3" key="1">
    <citation type="submission" date="2024-07" db="EMBL/GenBank/DDBJ databases">
        <title>Chromosome-level genome assembly of the water stick insect Ranatra chinensis (Heteroptera: Nepidae).</title>
        <authorList>
            <person name="Liu X."/>
        </authorList>
    </citation>
    <scope>NUCLEOTIDE SEQUENCE [LARGE SCALE GENOMIC DNA]</scope>
    <source>
        <strain evidence="2">Cailab_2021Rc</strain>
        <tissue evidence="2">Muscle</tissue>
    </source>
</reference>
<dbReference type="EMBL" id="JBFDAA010000007">
    <property type="protein sequence ID" value="KAL1130408.1"/>
    <property type="molecule type" value="Genomic_DNA"/>
</dbReference>
<evidence type="ECO:0000313" key="3">
    <source>
        <dbReference type="Proteomes" id="UP001558652"/>
    </source>
</evidence>
<evidence type="ECO:0000313" key="2">
    <source>
        <dbReference type="EMBL" id="KAL1130408.1"/>
    </source>
</evidence>
<dbReference type="AlphaFoldDB" id="A0ABD0YYW2"/>
<dbReference type="PANTHER" id="PTHR36299:SF2">
    <property type="entry name" value="DUF4773 DOMAIN-CONTAINING PROTEIN"/>
    <property type="match status" value="1"/>
</dbReference>
<accession>A0ABD0YYW2</accession>
<proteinExistence type="predicted"/>
<protein>
    <recommendedName>
        <fullName evidence="1">DUF4773 domain-containing protein</fullName>
    </recommendedName>
</protein>
<dbReference type="Proteomes" id="UP001558652">
    <property type="component" value="Unassembled WGS sequence"/>
</dbReference>
<comment type="caution">
    <text evidence="2">The sequence shown here is derived from an EMBL/GenBank/DDBJ whole genome shotgun (WGS) entry which is preliminary data.</text>
</comment>
<dbReference type="Pfam" id="PF15998">
    <property type="entry name" value="DUF4773"/>
    <property type="match status" value="2"/>
</dbReference>
<keyword evidence="3" id="KW-1185">Reference proteome</keyword>
<feature type="domain" description="DUF4773" evidence="1">
    <location>
        <begin position="412"/>
        <end position="529"/>
    </location>
</feature>
<name>A0ABD0YYW2_9HEMI</name>
<dbReference type="InterPro" id="IPR031941">
    <property type="entry name" value="DUF4773"/>
</dbReference>
<dbReference type="PANTHER" id="PTHR36299">
    <property type="entry name" value="AGAP008005-PA"/>
    <property type="match status" value="1"/>
</dbReference>
<organism evidence="2 3">
    <name type="scientific">Ranatra chinensis</name>
    <dbReference type="NCBI Taxonomy" id="642074"/>
    <lineage>
        <taxon>Eukaryota</taxon>
        <taxon>Metazoa</taxon>
        <taxon>Ecdysozoa</taxon>
        <taxon>Arthropoda</taxon>
        <taxon>Hexapoda</taxon>
        <taxon>Insecta</taxon>
        <taxon>Pterygota</taxon>
        <taxon>Neoptera</taxon>
        <taxon>Paraneoptera</taxon>
        <taxon>Hemiptera</taxon>
        <taxon>Heteroptera</taxon>
        <taxon>Panheteroptera</taxon>
        <taxon>Nepomorpha</taxon>
        <taxon>Nepidae</taxon>
        <taxon>Ranatrinae</taxon>
        <taxon>Ranatra</taxon>
    </lineage>
</organism>